<feature type="compositionally biased region" description="Polar residues" evidence="1">
    <location>
        <begin position="192"/>
        <end position="205"/>
    </location>
</feature>
<dbReference type="InterPro" id="IPR013783">
    <property type="entry name" value="Ig-like_fold"/>
</dbReference>
<dbReference type="GO" id="GO:0002250">
    <property type="term" value="P:adaptive immune response"/>
    <property type="evidence" value="ECO:0007669"/>
    <property type="project" value="InterPro"/>
</dbReference>
<keyword evidence="2" id="KW-0472">Membrane</keyword>
<dbReference type="InterPro" id="IPR039090">
    <property type="entry name" value="CD7"/>
</dbReference>
<keyword evidence="2" id="KW-1133">Transmembrane helix</keyword>
<dbReference type="PANTHER" id="PTHR15343:SF1">
    <property type="entry name" value="CD7 ANTIGEN-LIKE"/>
    <property type="match status" value="1"/>
</dbReference>
<dbReference type="KEGG" id="nfu:107376594"/>
<accession>A0A1A8B3S3</accession>
<reference evidence="3" key="3">
    <citation type="submission" date="2020-03" db="EMBL/GenBank/DDBJ databases">
        <title>Intra-Species Differences in Population Size shape Life History and Genome Evolution.</title>
        <authorList>
            <person name="Willemsen D."/>
            <person name="Cui R."/>
            <person name="Valenzano D.R."/>
        </authorList>
    </citation>
    <scope>NUCLEOTIDE SEQUENCE</scope>
    <source>
        <strain evidence="3">GRZ</strain>
        <tissue evidence="3">Whole</tissue>
    </source>
</reference>
<dbReference type="GO" id="GO:0038023">
    <property type="term" value="F:signaling receptor activity"/>
    <property type="evidence" value="ECO:0007669"/>
    <property type="project" value="InterPro"/>
</dbReference>
<protein>
    <submittedName>
        <fullName evidence="3">LOC107376594-like protein</fullName>
    </submittedName>
</protein>
<reference evidence="4" key="1">
    <citation type="submission" date="2016-05" db="EMBL/GenBank/DDBJ databases">
        <authorList>
            <person name="Lavstsen T."/>
            <person name="Jespersen J.S."/>
        </authorList>
    </citation>
    <scope>NUCLEOTIDE SEQUENCE</scope>
    <source>
        <tissue evidence="4">Brain</tissue>
    </source>
</reference>
<dbReference type="EMBL" id="HADY01023424">
    <property type="protein sequence ID" value="SBP61909.1"/>
    <property type="molecule type" value="Transcribed_RNA"/>
</dbReference>
<dbReference type="Proteomes" id="UP000822369">
    <property type="component" value="Chromosome 6"/>
</dbReference>
<keyword evidence="2" id="KW-0812">Transmembrane</keyword>
<feature type="region of interest" description="Disordered" evidence="1">
    <location>
        <begin position="188"/>
        <end position="207"/>
    </location>
</feature>
<proteinExistence type="predicted"/>
<reference evidence="4" key="2">
    <citation type="submission" date="2016-06" db="EMBL/GenBank/DDBJ databases">
        <title>The genome of a short-lived fish provides insights into sex chromosome evolution and the genetic control of aging.</title>
        <authorList>
            <person name="Reichwald K."/>
            <person name="Felder M."/>
            <person name="Petzold A."/>
            <person name="Koch P."/>
            <person name="Groth M."/>
            <person name="Platzer M."/>
        </authorList>
    </citation>
    <scope>NUCLEOTIDE SEQUENCE</scope>
    <source>
        <tissue evidence="4">Brain</tissue>
    </source>
</reference>
<dbReference type="GO" id="GO:0016020">
    <property type="term" value="C:membrane"/>
    <property type="evidence" value="ECO:0007669"/>
    <property type="project" value="InterPro"/>
</dbReference>
<dbReference type="InterPro" id="IPR036179">
    <property type="entry name" value="Ig-like_dom_sf"/>
</dbReference>
<evidence type="ECO:0000256" key="2">
    <source>
        <dbReference type="SAM" id="Phobius"/>
    </source>
</evidence>
<dbReference type="AlphaFoldDB" id="A0A1A8B3S3"/>
<dbReference type="OrthoDB" id="8917013at2759"/>
<dbReference type="PANTHER" id="PTHR15343">
    <property type="entry name" value="CD7"/>
    <property type="match status" value="1"/>
</dbReference>
<dbReference type="SUPFAM" id="SSF48726">
    <property type="entry name" value="Immunoglobulin"/>
    <property type="match status" value="1"/>
</dbReference>
<feature type="transmembrane region" description="Helical" evidence="2">
    <location>
        <begin position="148"/>
        <end position="168"/>
    </location>
</feature>
<sequence>MKTRLDCAFIFIQIFEACAELVFKRLTEGQSLGLSCLPQEDHGPPVGLHLYHRGVQTQTTLLSLSAARAVRVDPERRERLQLSGGLDSIRINVSISDLQLSDSGLYTWELSYRERNISDRMIQSEQKVFLLVEGAGRPRTCAHSCTPLLWTITAAAGLLLLAFSWMILERCVKLRHHSVPQPHSPIYEEMSQKQQTPGSPQNNHEAPSHLEEVHFPVYANPNVRPQQENYYACPRQLVLRA</sequence>
<dbReference type="EMBL" id="JAAVVJ010000006">
    <property type="protein sequence ID" value="KAF7221098.1"/>
    <property type="molecule type" value="Genomic_DNA"/>
</dbReference>
<evidence type="ECO:0000313" key="3">
    <source>
        <dbReference type="EMBL" id="KAF7221098.1"/>
    </source>
</evidence>
<name>A0A1A8B3S3_NOTFU</name>
<evidence type="ECO:0000256" key="1">
    <source>
        <dbReference type="SAM" id="MobiDB-lite"/>
    </source>
</evidence>
<dbReference type="Gene3D" id="2.60.40.10">
    <property type="entry name" value="Immunoglobulins"/>
    <property type="match status" value="1"/>
</dbReference>
<evidence type="ECO:0000313" key="4">
    <source>
        <dbReference type="EMBL" id="SBP61909.1"/>
    </source>
</evidence>
<gene>
    <name evidence="4" type="primary">Nfu_g_1_019845</name>
    <name evidence="3" type="ORF">G4P62_003528</name>
</gene>
<organism evidence="4">
    <name type="scientific">Nothobranchius furzeri</name>
    <name type="common">Turquoise killifish</name>
    <dbReference type="NCBI Taxonomy" id="105023"/>
    <lineage>
        <taxon>Eukaryota</taxon>
        <taxon>Metazoa</taxon>
        <taxon>Chordata</taxon>
        <taxon>Craniata</taxon>
        <taxon>Vertebrata</taxon>
        <taxon>Euteleostomi</taxon>
        <taxon>Actinopterygii</taxon>
        <taxon>Neopterygii</taxon>
        <taxon>Teleostei</taxon>
        <taxon>Neoteleostei</taxon>
        <taxon>Acanthomorphata</taxon>
        <taxon>Ovalentaria</taxon>
        <taxon>Atherinomorphae</taxon>
        <taxon>Cyprinodontiformes</taxon>
        <taxon>Nothobranchiidae</taxon>
        <taxon>Nothobranchius</taxon>
    </lineage>
</organism>
<dbReference type="OMA" id="WLCAAEC"/>